<protein>
    <recommendedName>
        <fullName evidence="2">DUF6535 domain-containing protein</fullName>
    </recommendedName>
</protein>
<feature type="transmembrane region" description="Helical" evidence="1">
    <location>
        <begin position="113"/>
        <end position="140"/>
    </location>
</feature>
<evidence type="ECO:0000313" key="3">
    <source>
        <dbReference type="EMBL" id="KAK0477163.1"/>
    </source>
</evidence>
<feature type="non-terminal residue" evidence="3">
    <location>
        <position position="157"/>
    </location>
</feature>
<evidence type="ECO:0000313" key="4">
    <source>
        <dbReference type="Proteomes" id="UP001175228"/>
    </source>
</evidence>
<feature type="domain" description="DUF6535" evidence="2">
    <location>
        <begin position="17"/>
        <end position="152"/>
    </location>
</feature>
<dbReference type="Pfam" id="PF20153">
    <property type="entry name" value="DUF6535"/>
    <property type="match status" value="1"/>
</dbReference>
<dbReference type="GO" id="GO:0006418">
    <property type="term" value="P:tRNA aminoacylation for protein translation"/>
    <property type="evidence" value="ECO:0007669"/>
    <property type="project" value="InterPro"/>
</dbReference>
<evidence type="ECO:0000259" key="2">
    <source>
        <dbReference type="Pfam" id="PF20153"/>
    </source>
</evidence>
<dbReference type="EMBL" id="JAUEPU010000113">
    <property type="protein sequence ID" value="KAK0477163.1"/>
    <property type="molecule type" value="Genomic_DNA"/>
</dbReference>
<dbReference type="InterPro" id="IPR045338">
    <property type="entry name" value="DUF6535"/>
</dbReference>
<gene>
    <name evidence="3" type="ORF">EDD18DRAFT_1087955</name>
</gene>
<sequence length="157" mass="17435">YAPSLPFQEAVPTSSVWHAYLDESWDYDTNMVVEQRGEVNVLLVFAGLFSEIVSSFITTLLTQLQPDYQEMSALLLFDQVNIQLVLANSTSLGNITTSGADPTAPFTLGGSLVFMYLLWVVSLTISLSTAFLAILVDAWYYHYMSPIPREPHVCACI</sequence>
<dbReference type="AlphaFoldDB" id="A0AA39U8P7"/>
<keyword evidence="4" id="KW-1185">Reference proteome</keyword>
<dbReference type="Proteomes" id="UP001175228">
    <property type="component" value="Unassembled WGS sequence"/>
</dbReference>
<keyword evidence="1" id="KW-1133">Transmembrane helix</keyword>
<comment type="caution">
    <text evidence="3">The sequence shown here is derived from an EMBL/GenBank/DDBJ whole genome shotgun (WGS) entry which is preliminary data.</text>
</comment>
<feature type="transmembrane region" description="Helical" evidence="1">
    <location>
        <begin position="41"/>
        <end position="61"/>
    </location>
</feature>
<proteinExistence type="predicted"/>
<dbReference type="InterPro" id="IPR001412">
    <property type="entry name" value="aa-tRNA-synth_I_CS"/>
</dbReference>
<dbReference type="GO" id="GO:0005524">
    <property type="term" value="F:ATP binding"/>
    <property type="evidence" value="ECO:0007669"/>
    <property type="project" value="InterPro"/>
</dbReference>
<keyword evidence="1" id="KW-0472">Membrane</keyword>
<reference evidence="3" key="1">
    <citation type="submission" date="2023-06" db="EMBL/GenBank/DDBJ databases">
        <authorList>
            <consortium name="Lawrence Berkeley National Laboratory"/>
            <person name="Ahrendt S."/>
            <person name="Sahu N."/>
            <person name="Indic B."/>
            <person name="Wong-Bajracharya J."/>
            <person name="Merenyi Z."/>
            <person name="Ke H.-M."/>
            <person name="Monk M."/>
            <person name="Kocsube S."/>
            <person name="Drula E."/>
            <person name="Lipzen A."/>
            <person name="Balint B."/>
            <person name="Henrissat B."/>
            <person name="Andreopoulos B."/>
            <person name="Martin F.M."/>
            <person name="Harder C.B."/>
            <person name="Rigling D."/>
            <person name="Ford K.L."/>
            <person name="Foster G.D."/>
            <person name="Pangilinan J."/>
            <person name="Papanicolaou A."/>
            <person name="Barry K."/>
            <person name="LaButti K."/>
            <person name="Viragh M."/>
            <person name="Koriabine M."/>
            <person name="Yan M."/>
            <person name="Riley R."/>
            <person name="Champramary S."/>
            <person name="Plett K.L."/>
            <person name="Tsai I.J."/>
            <person name="Slot J."/>
            <person name="Sipos G."/>
            <person name="Plett J."/>
            <person name="Nagy L.G."/>
            <person name="Grigoriev I.V."/>
        </authorList>
    </citation>
    <scope>NUCLEOTIDE SEQUENCE</scope>
    <source>
        <strain evidence="3">HWK02</strain>
    </source>
</reference>
<name>A0AA39U8P7_9AGAR</name>
<evidence type="ECO:0000256" key="1">
    <source>
        <dbReference type="SAM" id="Phobius"/>
    </source>
</evidence>
<dbReference type="PROSITE" id="PS00178">
    <property type="entry name" value="AA_TRNA_LIGASE_I"/>
    <property type="match status" value="1"/>
</dbReference>
<accession>A0AA39U8P7</accession>
<organism evidence="3 4">
    <name type="scientific">Armillaria luteobubalina</name>
    <dbReference type="NCBI Taxonomy" id="153913"/>
    <lineage>
        <taxon>Eukaryota</taxon>
        <taxon>Fungi</taxon>
        <taxon>Dikarya</taxon>
        <taxon>Basidiomycota</taxon>
        <taxon>Agaricomycotina</taxon>
        <taxon>Agaricomycetes</taxon>
        <taxon>Agaricomycetidae</taxon>
        <taxon>Agaricales</taxon>
        <taxon>Marasmiineae</taxon>
        <taxon>Physalacriaceae</taxon>
        <taxon>Armillaria</taxon>
    </lineage>
</organism>
<keyword evidence="1" id="KW-0812">Transmembrane</keyword>
<dbReference type="GO" id="GO:0004812">
    <property type="term" value="F:aminoacyl-tRNA ligase activity"/>
    <property type="evidence" value="ECO:0007669"/>
    <property type="project" value="InterPro"/>
</dbReference>